<keyword evidence="6" id="KW-0243">Dynein</keyword>
<dbReference type="Gene3D" id="1.20.140.100">
    <property type="entry name" value="Dynein heavy chain, N-terminal domain 2"/>
    <property type="match status" value="1"/>
</dbReference>
<dbReference type="Gene3D" id="1.20.920.20">
    <property type="match status" value="1"/>
</dbReference>
<dbReference type="SUPFAM" id="SSF52540">
    <property type="entry name" value="P-loop containing nucleoside triphosphate hydrolases"/>
    <property type="match status" value="4"/>
</dbReference>
<dbReference type="InterPro" id="IPR024743">
    <property type="entry name" value="Dynein_HC_stalk"/>
</dbReference>
<dbReference type="GO" id="GO:0051959">
    <property type="term" value="F:dynein light intermediate chain binding"/>
    <property type="evidence" value="ECO:0007669"/>
    <property type="project" value="InterPro"/>
</dbReference>
<dbReference type="Pfam" id="PF22597">
    <property type="entry name" value="DYN_lid"/>
    <property type="match status" value="1"/>
</dbReference>
<dbReference type="InterPro" id="IPR027417">
    <property type="entry name" value="P-loop_NTPase"/>
</dbReference>
<feature type="region of interest" description="Disordered" evidence="11">
    <location>
        <begin position="1"/>
        <end position="25"/>
    </location>
</feature>
<evidence type="ECO:0000256" key="3">
    <source>
        <dbReference type="ARBA" id="ARBA00022701"/>
    </source>
</evidence>
<feature type="domain" description="AAA+ ATPase" evidence="12">
    <location>
        <begin position="1995"/>
        <end position="2169"/>
    </location>
</feature>
<dbReference type="SMART" id="SM00382">
    <property type="entry name" value="AAA"/>
    <property type="match status" value="3"/>
</dbReference>
<keyword evidence="14" id="KW-1185">Reference proteome</keyword>
<name>A0A1J4JNS9_9EUKA</name>
<dbReference type="GO" id="GO:0045505">
    <property type="term" value="F:dynein intermediate chain binding"/>
    <property type="evidence" value="ECO:0007669"/>
    <property type="project" value="InterPro"/>
</dbReference>
<evidence type="ECO:0000256" key="2">
    <source>
        <dbReference type="ARBA" id="ARBA00022490"/>
    </source>
</evidence>
<feature type="compositionally biased region" description="Polar residues" evidence="11">
    <location>
        <begin position="3232"/>
        <end position="3245"/>
    </location>
</feature>
<evidence type="ECO:0000313" key="14">
    <source>
        <dbReference type="Proteomes" id="UP000179807"/>
    </source>
</evidence>
<evidence type="ECO:0000259" key="12">
    <source>
        <dbReference type="SMART" id="SM00382"/>
    </source>
</evidence>
<dbReference type="GO" id="GO:0030286">
    <property type="term" value="C:dynein complex"/>
    <property type="evidence" value="ECO:0007669"/>
    <property type="project" value="UniProtKB-KW"/>
</dbReference>
<dbReference type="GO" id="GO:0008569">
    <property type="term" value="F:minus-end-directed microtubule motor activity"/>
    <property type="evidence" value="ECO:0007669"/>
    <property type="project" value="InterPro"/>
</dbReference>
<dbReference type="Pfam" id="PF12781">
    <property type="entry name" value="AAA_9"/>
    <property type="match status" value="1"/>
</dbReference>
<feature type="domain" description="AAA+ ATPase" evidence="12">
    <location>
        <begin position="1373"/>
        <end position="1513"/>
    </location>
</feature>
<dbReference type="Pfam" id="PF08393">
    <property type="entry name" value="DHC_N2"/>
    <property type="match status" value="1"/>
</dbReference>
<dbReference type="RefSeq" id="XP_068353843.1">
    <property type="nucleotide sequence ID" value="XM_068508541.1"/>
</dbReference>
<dbReference type="InterPro" id="IPR041658">
    <property type="entry name" value="AAA_lid_11"/>
</dbReference>
<dbReference type="InterPro" id="IPR041228">
    <property type="entry name" value="Dynein_C"/>
</dbReference>
<feature type="coiled-coil region" evidence="10">
    <location>
        <begin position="2799"/>
        <end position="2854"/>
    </location>
</feature>
<dbReference type="InterPro" id="IPR042222">
    <property type="entry name" value="Dynein_2_N"/>
</dbReference>
<dbReference type="Proteomes" id="UP000179807">
    <property type="component" value="Unassembled WGS sequence"/>
</dbReference>
<organism evidence="13 14">
    <name type="scientific">Tritrichomonas foetus</name>
    <dbReference type="NCBI Taxonomy" id="1144522"/>
    <lineage>
        <taxon>Eukaryota</taxon>
        <taxon>Metamonada</taxon>
        <taxon>Parabasalia</taxon>
        <taxon>Tritrichomonadida</taxon>
        <taxon>Tritrichomonadidae</taxon>
        <taxon>Tritrichomonas</taxon>
    </lineage>
</organism>
<comment type="caution">
    <text evidence="13">The sequence shown here is derived from an EMBL/GenBank/DDBJ whole genome shotgun (WGS) entry which is preliminary data.</text>
</comment>
<dbReference type="InterPro" id="IPR004273">
    <property type="entry name" value="Dynein_heavy_D6_P-loop"/>
</dbReference>
<feature type="coiled-coil region" evidence="10">
    <location>
        <begin position="2632"/>
        <end position="2659"/>
    </location>
</feature>
<dbReference type="Pfam" id="PF12774">
    <property type="entry name" value="AAA_6"/>
    <property type="match status" value="1"/>
</dbReference>
<dbReference type="Pfam" id="PF17852">
    <property type="entry name" value="Dynein_AAA_lid"/>
    <property type="match status" value="1"/>
</dbReference>
<feature type="region of interest" description="Disordered" evidence="11">
    <location>
        <begin position="3232"/>
        <end position="3272"/>
    </location>
</feature>
<dbReference type="Pfam" id="PF18199">
    <property type="entry name" value="Dynein_C"/>
    <property type="match status" value="1"/>
</dbReference>
<dbReference type="InterPro" id="IPR042228">
    <property type="entry name" value="Dynein_linker_3"/>
</dbReference>
<comment type="subcellular location">
    <subcellularLocation>
        <location evidence="1">Cytoplasm</location>
        <location evidence="1">Cytoskeleton</location>
    </subcellularLocation>
</comment>
<accession>A0A1J4JNS9</accession>
<dbReference type="VEuPathDB" id="TrichDB:TRFO_32523"/>
<evidence type="ECO:0000256" key="4">
    <source>
        <dbReference type="ARBA" id="ARBA00022741"/>
    </source>
</evidence>
<gene>
    <name evidence="13" type="ORF">TRFO_32523</name>
</gene>
<dbReference type="Gene3D" id="1.10.287.2620">
    <property type="match status" value="1"/>
</dbReference>
<protein>
    <submittedName>
        <fullName evidence="13">Dynein heavy chain family protein</fullName>
    </submittedName>
</protein>
<evidence type="ECO:0000256" key="7">
    <source>
        <dbReference type="ARBA" id="ARBA00023054"/>
    </source>
</evidence>
<feature type="compositionally biased region" description="Polar residues" evidence="11">
    <location>
        <begin position="11"/>
        <end position="23"/>
    </location>
</feature>
<evidence type="ECO:0000256" key="8">
    <source>
        <dbReference type="ARBA" id="ARBA00023175"/>
    </source>
</evidence>
<evidence type="ECO:0000256" key="5">
    <source>
        <dbReference type="ARBA" id="ARBA00022840"/>
    </source>
</evidence>
<dbReference type="PANTHER" id="PTHR45703:SF36">
    <property type="entry name" value="DYNEIN HEAVY CHAIN, CYTOPLASMIC"/>
    <property type="match status" value="1"/>
</dbReference>
<dbReference type="GO" id="GO:0005524">
    <property type="term" value="F:ATP binding"/>
    <property type="evidence" value="ECO:0007669"/>
    <property type="project" value="UniProtKB-KW"/>
</dbReference>
<dbReference type="InterPro" id="IPR041466">
    <property type="entry name" value="Dynein_AAA5_ext"/>
</dbReference>
<dbReference type="Gene3D" id="1.20.58.1120">
    <property type="match status" value="1"/>
</dbReference>
<feature type="coiled-coil region" evidence="10">
    <location>
        <begin position="3119"/>
        <end position="3181"/>
    </location>
</feature>
<dbReference type="InterPro" id="IPR013602">
    <property type="entry name" value="Dynein_heavy_linker"/>
</dbReference>
<dbReference type="Gene3D" id="6.10.140.1060">
    <property type="match status" value="1"/>
</dbReference>
<dbReference type="GO" id="GO:0005874">
    <property type="term" value="C:microtubule"/>
    <property type="evidence" value="ECO:0007669"/>
    <property type="project" value="UniProtKB-KW"/>
</dbReference>
<dbReference type="Pfam" id="PF12777">
    <property type="entry name" value="MT"/>
    <property type="match status" value="1"/>
</dbReference>
<dbReference type="Pfam" id="PF03028">
    <property type="entry name" value="Dynein_heavy"/>
    <property type="match status" value="1"/>
</dbReference>
<dbReference type="Gene3D" id="1.10.8.720">
    <property type="entry name" value="Region D6 of dynein motor"/>
    <property type="match status" value="1"/>
</dbReference>
<keyword evidence="7 10" id="KW-0175">Coiled coil</keyword>
<dbReference type="InterPro" id="IPR024317">
    <property type="entry name" value="Dynein_heavy_chain_D4_dom"/>
</dbReference>
<dbReference type="Gene3D" id="1.10.472.130">
    <property type="match status" value="1"/>
</dbReference>
<dbReference type="InterPro" id="IPR043157">
    <property type="entry name" value="Dynein_AAA1S"/>
</dbReference>
<dbReference type="Pfam" id="PF18198">
    <property type="entry name" value="AAA_lid_11"/>
    <property type="match status" value="1"/>
</dbReference>
<dbReference type="GeneID" id="94843245"/>
<dbReference type="Gene3D" id="3.20.180.20">
    <property type="entry name" value="Dynein heavy chain, N-terminal domain 2"/>
    <property type="match status" value="1"/>
</dbReference>
<reference evidence="13" key="1">
    <citation type="submission" date="2016-10" db="EMBL/GenBank/DDBJ databases">
        <authorList>
            <person name="Benchimol M."/>
            <person name="Almeida L.G."/>
            <person name="Vasconcelos A.T."/>
            <person name="Perreira-Neves A."/>
            <person name="Rosa I.A."/>
            <person name="Tasca T."/>
            <person name="Bogo M.R."/>
            <person name="de Souza W."/>
        </authorList>
    </citation>
    <scope>NUCLEOTIDE SEQUENCE [LARGE SCALE GENOMIC DNA]</scope>
    <source>
        <strain evidence="13">K</strain>
    </source>
</reference>
<dbReference type="InterPro" id="IPR035706">
    <property type="entry name" value="AAA_9"/>
</dbReference>
<keyword evidence="4" id="KW-0547">Nucleotide-binding</keyword>
<evidence type="ECO:0000256" key="6">
    <source>
        <dbReference type="ARBA" id="ARBA00023017"/>
    </source>
</evidence>
<dbReference type="InterPro" id="IPR026983">
    <property type="entry name" value="DHC"/>
</dbReference>
<keyword evidence="5" id="KW-0067">ATP-binding</keyword>
<dbReference type="Gene3D" id="3.10.490.20">
    <property type="match status" value="1"/>
</dbReference>
<dbReference type="InterPro" id="IPR054354">
    <property type="entry name" value="DYNC2H1-like_lid"/>
</dbReference>
<dbReference type="Gene3D" id="3.40.50.300">
    <property type="entry name" value="P-loop containing nucleotide triphosphate hydrolases"/>
    <property type="match status" value="5"/>
</dbReference>
<feature type="domain" description="AAA+ ATPase" evidence="12">
    <location>
        <begin position="1652"/>
        <end position="1787"/>
    </location>
</feature>
<keyword evidence="9" id="KW-0206">Cytoskeleton</keyword>
<dbReference type="Gene3D" id="1.10.8.1220">
    <property type="match status" value="1"/>
</dbReference>
<keyword evidence="2" id="KW-0963">Cytoplasm</keyword>
<dbReference type="InterPro" id="IPR003593">
    <property type="entry name" value="AAA+_ATPase"/>
</dbReference>
<dbReference type="InterPro" id="IPR043160">
    <property type="entry name" value="Dynein_C_barrel"/>
</dbReference>
<evidence type="ECO:0000256" key="9">
    <source>
        <dbReference type="ARBA" id="ARBA00023212"/>
    </source>
</evidence>
<evidence type="ECO:0000256" key="10">
    <source>
        <dbReference type="SAM" id="Coils"/>
    </source>
</evidence>
<dbReference type="InterPro" id="IPR042219">
    <property type="entry name" value="AAA_lid_11_sf"/>
</dbReference>
<sequence length="4061" mass="464184">MFKIEALKNELQMSNPNHSSMPNRRSRDLMNRLIPKQKIHNHPVTLGVTMGKNTKPIIRSSALGNPKVKKLPPLPDPEITKENNIEIDPDEPLPEIDYETLTDPFDFIQKAKERNDYRSYVYLHPSDILEDSEHPTCLRIIPQSQSSREEFWNLSLNGLTHVKSSAVDFIPLDDWLHDITLFSKIMHIPFFKNQRLWRTFKLWKKAIQSDKMNSARTALTTDLFFSHSVLRPAFIQIQRELNKLQQIKLFSVRPDGLYTLESLSEENLKHRENVTKIFDDFFTKTLQVVQDACEKTIDKLNSGEENHHTQEKTNNEASILDQWIAQYNRAQKHGANTQFDNNNGPSLTFTKKASHHAVCQKLVRFIRLVDYVVISSLRHICFTSLLELYSIILTLHDRGVKKLNYEDPSPIEEINLPNEFQKIYKIIHQKTGEIFELPIFRIDVSFSQNMNWKPTEKEIVTRIETVRNEFIDLLFKVPRLVVNPIFRQYIANDISTERNGQDKMSTPDLGQIIFNDPIYKETMKKEAEVISHSFGLLGFYSHEFQKAIDIYEENCRFDITFLDSHEITASHVKEKIKEYHEQEVFLRTIVDKSEVGLFHIFMNQMKALFIKSPGNCLQQIRQRLPLVTHRFLQEFSEKVTNAHVELTATIDDVASFVEYIHAVSRQSEALPELQRLSDVIRGFQQLASEQGVFLSSEEQLEFQELLPVFDEVKRCLAFAEEQKAALQPKFASILEKSIAQLHSNVLEVASMANNPLLSKSRTSPNQAATILAVVIAKTDELNYLAKNYNHYQSSMNLAKTKFDDVHELVADVALKQLLWETKTEWTNVTQQWFEQPFQAIDPPEMIGQLSDFQERSTRAQLGFPNNEVADELCASIQDFSNLLPIVTNLKNPALNQTHMDQITSLLGGEIFGNEEFKLGRLVDLHAFNYVEQISAISAQATNEQSLQDQLNRVRNIIDSLKYEVNPCKFQKSCYVIEGDESILANLDDAQTTINSVRSSKYIAPLRSKADELMKSIRSILNVVNLLSRVQNNWSFISVIFQAGDIARQLQNDAKDLQSVDKTWKIVSSKLNDDPSMFFKLSNANIGSQTIPDLENAALLLDKIRKSVDDFIEQKRITFPRLYFISNSELLDMISKSKDPNCIQPYLPKLFDGIFTIETGLENHVPAAIALITLNGERLNLRPIKFRNNIEVWLANIEEQSIRTLKTEMKNARSKFQEMVREDWISIQPSQIAYAITQTEWSSRVDFAFNAANPLQALTDLYNEIEHKIANLVKLTHLDLRESERCKISSAILLDSHFRDMVKDLIDNNIADQNNYHYLKNFLLKWEDNAKEIIVTLFDSTYKYGYEFIGSQTRLIITPQYINTLSSLSITLSKHYGGSLIGPSGSGKTETIRDIAKSMGTYCYLLNCSPSITTLQLASIIRGVVQSGVWCCLQELQRLPDETQNVADWHLNIVRQATIGGLKKFLFDTYEIPLSQTYCVYSTVSSIQSSAIPEKLKNYFRPVSFESINESKIVELTLLTLGFQEAQKITKNLLRLTECCRNILVKQKHYDLNIRILKMIINNAGSLLHDDSVTTEESVIKRSILNILIPTLNSNDQSIVTNLVNEFFPCEPVQSNDFADIDSVIKDICQKNHLQPTQYTLLKVEQLHRMSRSSPSIMLVGQSGSGKTTTLNLLQNCYDELNQTKDDEYFSVNRSIICPSTLTFEELYGFQNLETGEFKLGMIETLFDSKANNNLQNKEEWLIFDGPIRQNWIENLNTLLDGNQTLSLPNAKFIKLTKNMHVFFEVPDLSNASPSTLSRSSIIYFETSKLGWKPLAQSLCEQKVFPLFQEKQPFIDKFKELINNSISAGIEFLTENGDPCFWSPLSCTENLIKIIVSLIHGKQYKEGTGESIICSIYIFAFTWAFGGNLKYSRRVLFDSFVRDIFGGFTTLPNRGMIFDWTVDNETGVWSQWSDHLPKFIDTAPDDFDLNPSNSALYCHTVETYKISYILKLLIKSKINVILHGQSGIGKSSVIKETLKELMQNSEFGAFNISFTSKTTSQIAQKLIELFLERKHGEYLRPICNKHSVLCIDNINQGKSDSIDLLRQILSLKGLISKPTYKWMEVKKLSLLGVAGNGNGTKDNLPQRFLRHALMLEMMSFDNGTSYHIIHSILQLFFRRFDDQIRNVEPHLSNTLLTIYESVCAAFPLSISHPQYCFSFRDVIRVIRGLLRVSPDTVSDIKKLERLFVHEVNRAFCDRFNDMADVKRFEEIVTTTVKKKMNSDQPSDAFGTIFAEIVNDPTEYTDDGFKKHRYNEYDSIDLLTNDLDDPAHEYQYSSKNNTPTLPLLLFDFCSQHVSRLLRIIRTRCDHAVLLGKPGTGKRTVARFTAFLTKSDVIEFDNLHTLHEDFKSICLRVGINNKSTVLIIGDEQMKNDQFMDDLSSLMSGGDITSLFSRDDIDKICADAVFFAKSSGEDESHQNLTKLFLDRLRNSIHVVLCASPDDFNMKDRFINYQSLLHYSTIDYYKPWPDTAFTKLATSQFDDNKISELTVSIHQSVCEVSQKMLNQYGRNYFITPALFIHFITNYKRVSQSRKSALEKKIENIESSLKKITFTDSSIGSMESNLTDIEPQLREKTQQADLLSHEIGETQTLYDQLSSTISEMEKKVQEKVDTVQKIQDEAAQELAEVQPALEKAIAALKGLNRGDITELRSFQDPPPPVKTVMEVICIFAEADINWKAACNILADPLFINKISNKFNENRHVSSTIMKKVQPYIETNPNFQESEVGRVSVAAKCLCVWGTSLYNYEMAYRKVEPKQQQIKTVNASLKKAKDKLKKKLAQAKSMEDQLDELKQKYDLVNREKRRLNDSINESKSRVGHASKLAQILALDQRRWADQSQKLKDSQQYTQGDSFICAAFITYFGPLPPSLRNELFSHIMKKVNDAQMKTTPGFTITRIMADPSEIQEWLNNGLPDDSTSIENAIIMRDSVMSPLIIDPLGFANQLIKSFEKVRQLVTFKPNHPNFHKTIESSMRLGIPVLLEDIGETLDPSIENVIAHRVINQDGKKLIKLNERSIEFDDKFKLYITTKIAEPAYSPEAYTTASIIDFSITKAALVAHETSNIVEIDDPELEKNKKSTVAAIVAAKSNLKQTEERMLELLRTSGDHILDDEVLINTIESSENKRREIEESLFKLETENEKYTKERIKLVPVAERIAVIFLSLSPLANLNPLYSYSLSFIECVALNAIKQIINKNSENSDKSMGNSSNVSNDSKEKNSQSESKNIEVTSGRNQSEKDDNNEKIVHFINFITLSLYQEISRSLLKTDRLTLSFIIAAAILRDEKKISETEWGIFSRGLPKIPNPIDNPVPSIISQELWDNVNSLSRSVSNFRSLPNKILSDHQQFTDFINSNSYEIPEIFGSKLDDLQKLLFIKTISPHKLPYFVKMFVNKNLGLDYTKQITPHLSIAHKLSSPNSPILLLLATPNIDARQNVLYLAHKMQMDEKIKVRAMSITESLKVEKELHLAATRGEWIFLEKIENSGKFIEELYTTIIKVCSGSIHPDFRIFLSTHINSKLPPDITFNSVKMIIENADSIRLNALSHLSHLPEDFFANETSLRMSFTLTMYHCIVSSRQKFGIAGFNCPYDFNDSDFQLVTNVIHPFLSNDPNFIPYEYISYLIGNLIYGGHSNDQIDKKIISSMLSRIFSKEAITNIYEPQQENQSPGQSVTYANGPLFVLPKVTNKRKLFNFLQSLPETDSPSIYGLNENLRSSHEIQLSLMVNKSIRKALCNRKLFDDIIHEIVIEKIKVIQTSIPTLEDIESEIEEIVNLSDPLTIVLKHETRILQQAMNIAKTSMNNIEKVIHGLMKSTKKIKQSILAIYKDQVPKNWQTFICFMTLDTWVKEINKRVEFFNTWIRRGKPVLFDLSCFEDPKQLLLAIVSHHVKSNQIPLSEISYTVFGDIPFEVRVITDENEPEKAPETGAFIKGLAFTGAKFDTEHKLLVEQGIDEKEISICPILHIVPVIMEGASLQTGNGFYQCPIYQISENPNKLCRKKNTGELITILPIPTNQTEDFWILRGASLHLMIG</sequence>
<dbReference type="PANTHER" id="PTHR45703">
    <property type="entry name" value="DYNEIN HEAVY CHAIN"/>
    <property type="match status" value="1"/>
</dbReference>
<evidence type="ECO:0000256" key="11">
    <source>
        <dbReference type="SAM" id="MobiDB-lite"/>
    </source>
</evidence>
<dbReference type="Pfam" id="PF12775">
    <property type="entry name" value="AAA_7"/>
    <property type="match status" value="1"/>
</dbReference>
<keyword evidence="8" id="KW-0505">Motor protein</keyword>
<dbReference type="EMBL" id="MLAK01000942">
    <property type="protein sequence ID" value="OHT00707.1"/>
    <property type="molecule type" value="Genomic_DNA"/>
</dbReference>
<proteinExistence type="predicted"/>
<feature type="coiled-coil region" evidence="10">
    <location>
        <begin position="1194"/>
        <end position="1221"/>
    </location>
</feature>
<keyword evidence="3" id="KW-0493">Microtubule</keyword>
<dbReference type="OrthoDB" id="537704at2759"/>
<dbReference type="Gene3D" id="1.20.920.30">
    <property type="match status" value="1"/>
</dbReference>
<evidence type="ECO:0000256" key="1">
    <source>
        <dbReference type="ARBA" id="ARBA00004245"/>
    </source>
</evidence>
<dbReference type="Pfam" id="PF12780">
    <property type="entry name" value="AAA_8"/>
    <property type="match status" value="1"/>
</dbReference>
<dbReference type="InterPro" id="IPR035699">
    <property type="entry name" value="AAA_6"/>
</dbReference>
<evidence type="ECO:0000313" key="13">
    <source>
        <dbReference type="EMBL" id="OHT00707.1"/>
    </source>
</evidence>
<dbReference type="GO" id="GO:0007018">
    <property type="term" value="P:microtubule-based movement"/>
    <property type="evidence" value="ECO:0007669"/>
    <property type="project" value="InterPro"/>
</dbReference>
<dbReference type="Gene3D" id="1.20.1270.280">
    <property type="match status" value="1"/>
</dbReference>
<dbReference type="Gene3D" id="1.10.8.710">
    <property type="match status" value="1"/>
</dbReference>